<reference evidence="1 2" key="2">
    <citation type="submission" date="2020-07" db="EMBL/GenBank/DDBJ databases">
        <title>Bacterial metabolism rescues the inhibition of intestinal drug absorption by food and drug additives.</title>
        <authorList>
            <person name="Zou L."/>
            <person name="Spanogiannopoulos P."/>
            <person name="Chien H.-C."/>
            <person name="Pieper L.M."/>
            <person name="Cai W."/>
            <person name="Khuri N."/>
            <person name="Pottel J."/>
            <person name="Vora B."/>
            <person name="Ni Z."/>
            <person name="Tsakalozou E."/>
            <person name="Zhang W."/>
            <person name="Shoichet B.K."/>
            <person name="Giacomini K.M."/>
            <person name="Turnbaugh P.J."/>
        </authorList>
    </citation>
    <scope>NUCLEOTIDE SEQUENCE [LARGE SCALE GENOMIC DNA]</scope>
    <source>
        <strain evidence="1 2">F22</strain>
    </source>
</reference>
<dbReference type="AlphaFoldDB" id="A0A849XMM9"/>
<organism evidence="1 2">
    <name type="scientific">Coprococcus comes</name>
    <dbReference type="NCBI Taxonomy" id="410072"/>
    <lineage>
        <taxon>Bacteria</taxon>
        <taxon>Bacillati</taxon>
        <taxon>Bacillota</taxon>
        <taxon>Clostridia</taxon>
        <taxon>Lachnospirales</taxon>
        <taxon>Lachnospiraceae</taxon>
        <taxon>Coprococcus</taxon>
    </lineage>
</organism>
<protein>
    <submittedName>
        <fullName evidence="1">Uncharacterized protein</fullName>
    </submittedName>
</protein>
<comment type="caution">
    <text evidence="1">The sequence shown here is derived from an EMBL/GenBank/DDBJ whole genome shotgun (WGS) entry which is preliminary data.</text>
</comment>
<accession>A0A849XMM9</accession>
<reference evidence="1 2" key="1">
    <citation type="submission" date="2020-04" db="EMBL/GenBank/DDBJ databases">
        <authorList>
            <person name="Pieper L."/>
        </authorList>
    </citation>
    <scope>NUCLEOTIDE SEQUENCE [LARGE SCALE GENOMIC DNA]</scope>
    <source>
        <strain evidence="1 2">F22</strain>
    </source>
</reference>
<proteinExistence type="predicted"/>
<gene>
    <name evidence="1" type="ORF">HUU93_00280</name>
</gene>
<dbReference type="EMBL" id="JABWDC010000001">
    <property type="protein sequence ID" value="NUN85048.1"/>
    <property type="molecule type" value="Genomic_DNA"/>
</dbReference>
<sequence>MRIISQDKEFDLPYEETTLRAFDNGEIGAFSLIDLESNDFIVMAKYSTKEKAIKAMEMCRKYYDSIFFEPNSEIFQFPADEEVQEYGK</sequence>
<evidence type="ECO:0000313" key="1">
    <source>
        <dbReference type="EMBL" id="NUN85048.1"/>
    </source>
</evidence>
<name>A0A849XMM9_9FIRM</name>
<dbReference type="RefSeq" id="WP_175305082.1">
    <property type="nucleotide sequence ID" value="NZ_JABWDC010000001.1"/>
</dbReference>
<dbReference type="Proteomes" id="UP000554488">
    <property type="component" value="Unassembled WGS sequence"/>
</dbReference>
<evidence type="ECO:0000313" key="2">
    <source>
        <dbReference type="Proteomes" id="UP000554488"/>
    </source>
</evidence>